<protein>
    <submittedName>
        <fullName evidence="2">Uncharacterized protein</fullName>
    </submittedName>
</protein>
<feature type="transmembrane region" description="Helical" evidence="1">
    <location>
        <begin position="198"/>
        <end position="218"/>
    </location>
</feature>
<evidence type="ECO:0000256" key="1">
    <source>
        <dbReference type="SAM" id="Phobius"/>
    </source>
</evidence>
<dbReference type="RefSeq" id="WP_147663922.1">
    <property type="nucleotide sequence ID" value="NZ_CP042905.2"/>
</dbReference>
<reference evidence="2 3" key="1">
    <citation type="journal article" date="2020" name="Nature">
        <title>Isolation of an archaeon at the prokaryote-eukaryote interface.</title>
        <authorList>
            <person name="Imachi H."/>
            <person name="Nobu M.K."/>
            <person name="Nakahara N."/>
            <person name="Morono Y."/>
            <person name="Ogawara M."/>
            <person name="Takaki Y."/>
            <person name="Takano Y."/>
            <person name="Uematsu K."/>
            <person name="Ikuta T."/>
            <person name="Ito M."/>
            <person name="Matsui Y."/>
            <person name="Miyazaki M."/>
            <person name="Murata K."/>
            <person name="Saito Y."/>
            <person name="Sakai S."/>
            <person name="Song C."/>
            <person name="Tasumi E."/>
            <person name="Yamanaka Y."/>
            <person name="Yamaguchi T."/>
            <person name="Kamagata Y."/>
            <person name="Tamaki H."/>
            <person name="Takai K."/>
        </authorList>
    </citation>
    <scope>NUCLEOTIDE SEQUENCE [LARGE SCALE GENOMIC DNA]</scope>
    <source>
        <strain evidence="2 3">MK-D1</strain>
    </source>
</reference>
<name>A0A5B9DCZ6_9ARCH</name>
<keyword evidence="1" id="KW-0472">Membrane</keyword>
<feature type="transmembrane region" description="Helical" evidence="1">
    <location>
        <begin position="53"/>
        <end position="72"/>
    </location>
</feature>
<dbReference type="KEGG" id="psyt:DSAG12_02834"/>
<dbReference type="GeneID" id="41330812"/>
<feature type="transmembrane region" description="Helical" evidence="1">
    <location>
        <begin position="92"/>
        <end position="117"/>
    </location>
</feature>
<dbReference type="EMBL" id="CP042905">
    <property type="protein sequence ID" value="QEE17002.1"/>
    <property type="molecule type" value="Genomic_DNA"/>
</dbReference>
<accession>A0A5B9DCZ6</accession>
<dbReference type="AlphaFoldDB" id="A0A5B9DCZ6"/>
<feature type="transmembrane region" description="Helical" evidence="1">
    <location>
        <begin position="165"/>
        <end position="186"/>
    </location>
</feature>
<feature type="transmembrane region" description="Helical" evidence="1">
    <location>
        <begin position="20"/>
        <end position="41"/>
    </location>
</feature>
<keyword evidence="1" id="KW-1133">Transmembrane helix</keyword>
<keyword evidence="1" id="KW-0812">Transmembrane</keyword>
<reference evidence="2 3" key="2">
    <citation type="journal article" date="2024" name="Int. J. Syst. Evol. Microbiol.">
        <title>Promethearchaeum syntrophicum gen. nov., sp. nov., an anaerobic, obligately syntrophic archaeon, the first isolate of the lineage 'Asgard' archaea, and proposal of the new archaeal phylum Promethearchaeota phyl. nov. and kingdom Promethearchaeati regn. nov.</title>
        <authorList>
            <person name="Imachi H."/>
            <person name="Nobu M.K."/>
            <person name="Kato S."/>
            <person name="Takaki Y."/>
            <person name="Miyazaki M."/>
            <person name="Miyata M."/>
            <person name="Ogawara M."/>
            <person name="Saito Y."/>
            <person name="Sakai S."/>
            <person name="Tahara Y.O."/>
            <person name="Takano Y."/>
            <person name="Tasumi E."/>
            <person name="Uematsu K."/>
            <person name="Yoshimura T."/>
            <person name="Itoh T."/>
            <person name="Ohkuma M."/>
            <person name="Takai K."/>
        </authorList>
    </citation>
    <scope>NUCLEOTIDE SEQUENCE [LARGE SCALE GENOMIC DNA]</scope>
    <source>
        <strain evidence="2 3">MK-D1</strain>
    </source>
</reference>
<proteinExistence type="predicted"/>
<gene>
    <name evidence="2" type="ORF">DSAG12_02834</name>
</gene>
<organism evidence="2 3">
    <name type="scientific">Promethearchaeum syntrophicum</name>
    <dbReference type="NCBI Taxonomy" id="2594042"/>
    <lineage>
        <taxon>Archaea</taxon>
        <taxon>Promethearchaeati</taxon>
        <taxon>Promethearchaeota</taxon>
        <taxon>Promethearchaeia</taxon>
        <taxon>Promethearchaeales</taxon>
        <taxon>Promethearchaeaceae</taxon>
        <taxon>Promethearchaeum</taxon>
    </lineage>
</organism>
<evidence type="ECO:0000313" key="2">
    <source>
        <dbReference type="EMBL" id="QEE17002.1"/>
    </source>
</evidence>
<evidence type="ECO:0000313" key="3">
    <source>
        <dbReference type="Proteomes" id="UP000321408"/>
    </source>
</evidence>
<sequence length="401" mass="44657">MIFIENLNHDFTTIESLVLLMYGMFILLLLLFGWDLLTRYATTDKTTRRGDPAYMIFFIIAVAMIGYALYTFPATINYFFKGDFESQGYNLLWLVPLQYFLILLMIIPIGYVCLLILAKNKKFIAYIAAIIGTISIIYMFVLVFVVGNDPTAVNVSISSGAMIPIALVIGIFAFIDFFGLVYILVVKLAPQKKVRNQVLLGIVGIVIAGIGGALEISQRSEDRWLYPIGILIELIGFIVMRHFFLSIPSYDEFAWKSGMIEMHVIIAETGISLYYKSFAELKEGALNGDVKATVTIPESERPNSDLVAGGLVGIKGMLAEISGDKGKLENIEIGSKSLVFKQGHVALCLLLAEENLGVYHSLLEDLVERIELDHPDLDNFNGDTRKIHIAPLVTEIFGLKE</sequence>
<keyword evidence="3" id="KW-1185">Reference proteome</keyword>
<feature type="transmembrane region" description="Helical" evidence="1">
    <location>
        <begin position="224"/>
        <end position="244"/>
    </location>
</feature>
<feature type="transmembrane region" description="Helical" evidence="1">
    <location>
        <begin position="124"/>
        <end position="145"/>
    </location>
</feature>
<dbReference type="Proteomes" id="UP000321408">
    <property type="component" value="Chromosome"/>
</dbReference>